<dbReference type="InterPro" id="IPR003439">
    <property type="entry name" value="ABC_transporter-like_ATP-bd"/>
</dbReference>
<dbReference type="PANTHER" id="PTHR43158:SF2">
    <property type="entry name" value="SKFA PEPTIDE EXPORT ATP-BINDING PROTEIN SKFE"/>
    <property type="match status" value="1"/>
</dbReference>
<evidence type="ECO:0000259" key="3">
    <source>
        <dbReference type="PROSITE" id="PS50893"/>
    </source>
</evidence>
<evidence type="ECO:0000313" key="4">
    <source>
        <dbReference type="EMBL" id="GGH61831.1"/>
    </source>
</evidence>
<keyword evidence="1" id="KW-0547">Nucleotide-binding</keyword>
<sequence length="218" mass="24084">MIEIRNGAKNFQSNQVFEKIDLVFEPATYYTFTGPNGSGKSTLMSCLLRQTALSEGEILWCGKDTLATNATYAEQVFGINDSIGWLPGLTVGNHLKLMEKNSKNLPNLLNQELLSPEEALEELGVPQAFEKEPYALSSGQEQRARLASLLVRPASYYFLDEPEKRLDAQGVEWIAHWVQSRVEAGAMVCIATHDPVLNQIPGTVNISFPLEGSGVEPR</sequence>
<dbReference type="RefSeq" id="WP_188359308.1">
    <property type="nucleotide sequence ID" value="NZ_BMDC01000001.1"/>
</dbReference>
<evidence type="ECO:0000256" key="1">
    <source>
        <dbReference type="ARBA" id="ARBA00022741"/>
    </source>
</evidence>
<proteinExistence type="predicted"/>
<dbReference type="PANTHER" id="PTHR43158">
    <property type="entry name" value="SKFA PEPTIDE EXPORT ATP-BINDING PROTEIN SKFE"/>
    <property type="match status" value="1"/>
</dbReference>
<dbReference type="Gene3D" id="3.40.50.300">
    <property type="entry name" value="P-loop containing nucleotide triphosphate hydrolases"/>
    <property type="match status" value="1"/>
</dbReference>
<evidence type="ECO:0000313" key="5">
    <source>
        <dbReference type="Proteomes" id="UP000600171"/>
    </source>
</evidence>
<dbReference type="Pfam" id="PF00005">
    <property type="entry name" value="ABC_tran"/>
    <property type="match status" value="1"/>
</dbReference>
<dbReference type="GO" id="GO:0016887">
    <property type="term" value="F:ATP hydrolysis activity"/>
    <property type="evidence" value="ECO:0007669"/>
    <property type="project" value="InterPro"/>
</dbReference>
<evidence type="ECO:0000256" key="2">
    <source>
        <dbReference type="ARBA" id="ARBA00022840"/>
    </source>
</evidence>
<dbReference type="CDD" id="cd00267">
    <property type="entry name" value="ABC_ATPase"/>
    <property type="match status" value="1"/>
</dbReference>
<protein>
    <submittedName>
        <fullName evidence="4">Peptide ABC transporter ATP-binding protein</fullName>
    </submittedName>
</protein>
<keyword evidence="5" id="KW-1185">Reference proteome</keyword>
<name>A0A917ISB0_9MICC</name>
<gene>
    <name evidence="4" type="ORF">GCM10007359_11410</name>
</gene>
<dbReference type="InterPro" id="IPR027417">
    <property type="entry name" value="P-loop_NTPase"/>
</dbReference>
<comment type="caution">
    <text evidence="4">The sequence shown here is derived from an EMBL/GenBank/DDBJ whole genome shotgun (WGS) entry which is preliminary data.</text>
</comment>
<keyword evidence="2 4" id="KW-0067">ATP-binding</keyword>
<feature type="domain" description="ABC transporter" evidence="3">
    <location>
        <begin position="2"/>
        <end position="217"/>
    </location>
</feature>
<dbReference type="PROSITE" id="PS50893">
    <property type="entry name" value="ABC_TRANSPORTER_2"/>
    <property type="match status" value="1"/>
</dbReference>
<dbReference type="EMBL" id="BMDC01000001">
    <property type="protein sequence ID" value="GGH61831.1"/>
    <property type="molecule type" value="Genomic_DNA"/>
</dbReference>
<reference evidence="4 5" key="1">
    <citation type="journal article" date="2014" name="Int. J. Syst. Evol. Microbiol.">
        <title>Complete genome sequence of Corynebacterium casei LMG S-19264T (=DSM 44701T), isolated from a smear-ripened cheese.</title>
        <authorList>
            <consortium name="US DOE Joint Genome Institute (JGI-PGF)"/>
            <person name="Walter F."/>
            <person name="Albersmeier A."/>
            <person name="Kalinowski J."/>
            <person name="Ruckert C."/>
        </authorList>
    </citation>
    <scope>NUCLEOTIDE SEQUENCE [LARGE SCALE GENOMIC DNA]</scope>
    <source>
        <strain evidence="4 5">CCM 8669</strain>
    </source>
</reference>
<dbReference type="AlphaFoldDB" id="A0A917ISB0"/>
<organism evidence="4 5">
    <name type="scientific">Rothia aerolata</name>
    <dbReference type="NCBI Taxonomy" id="1812262"/>
    <lineage>
        <taxon>Bacteria</taxon>
        <taxon>Bacillati</taxon>
        <taxon>Actinomycetota</taxon>
        <taxon>Actinomycetes</taxon>
        <taxon>Micrococcales</taxon>
        <taxon>Micrococcaceae</taxon>
        <taxon>Rothia</taxon>
    </lineage>
</organism>
<dbReference type="Proteomes" id="UP000600171">
    <property type="component" value="Unassembled WGS sequence"/>
</dbReference>
<dbReference type="GO" id="GO:0005524">
    <property type="term" value="F:ATP binding"/>
    <property type="evidence" value="ECO:0007669"/>
    <property type="project" value="UniProtKB-KW"/>
</dbReference>
<dbReference type="SUPFAM" id="SSF52540">
    <property type="entry name" value="P-loop containing nucleoside triphosphate hydrolases"/>
    <property type="match status" value="1"/>
</dbReference>
<accession>A0A917ISB0</accession>